<dbReference type="InterPro" id="IPR005556">
    <property type="entry name" value="SUN"/>
</dbReference>
<proteinExistence type="inferred from homology"/>
<dbReference type="PANTHER" id="PTHR31654:SF0">
    <property type="entry name" value="SECRETED BETA-GLUCOSIDASE ADG3-RELATED"/>
    <property type="match status" value="1"/>
</dbReference>
<feature type="chain" id="PRO_5017964836" description="SUN-domain-containing protein" evidence="2">
    <location>
        <begin position="23"/>
        <end position="315"/>
    </location>
</feature>
<dbReference type="FunCoup" id="A0A3N4LCI8">
    <property type="interactions" value="1"/>
</dbReference>
<feature type="non-terminal residue" evidence="3">
    <location>
        <position position="315"/>
    </location>
</feature>
<comment type="similarity">
    <text evidence="1">Belongs to the SUN family.</text>
</comment>
<keyword evidence="4" id="KW-1185">Reference proteome</keyword>
<dbReference type="InParanoid" id="A0A3N4LCI8"/>
<dbReference type="STRING" id="1051890.A0A3N4LCI8"/>
<evidence type="ECO:0008006" key="5">
    <source>
        <dbReference type="Google" id="ProtNLM"/>
    </source>
</evidence>
<evidence type="ECO:0000256" key="2">
    <source>
        <dbReference type="SAM" id="SignalP"/>
    </source>
</evidence>
<dbReference type="EMBL" id="ML121569">
    <property type="protein sequence ID" value="RPB20587.1"/>
    <property type="molecule type" value="Genomic_DNA"/>
</dbReference>
<name>A0A3N4LCI8_9PEZI</name>
<dbReference type="PANTHER" id="PTHR31654">
    <property type="entry name" value="SECRETED BETA-GLUCOSIDASE ADG3-RELATED"/>
    <property type="match status" value="1"/>
</dbReference>
<evidence type="ECO:0000313" key="4">
    <source>
        <dbReference type="Proteomes" id="UP000267821"/>
    </source>
</evidence>
<organism evidence="3 4">
    <name type="scientific">Terfezia boudieri ATCC MYA-4762</name>
    <dbReference type="NCBI Taxonomy" id="1051890"/>
    <lineage>
        <taxon>Eukaryota</taxon>
        <taxon>Fungi</taxon>
        <taxon>Dikarya</taxon>
        <taxon>Ascomycota</taxon>
        <taxon>Pezizomycotina</taxon>
        <taxon>Pezizomycetes</taxon>
        <taxon>Pezizales</taxon>
        <taxon>Pezizaceae</taxon>
        <taxon>Terfezia</taxon>
    </lineage>
</organism>
<gene>
    <name evidence="3" type="ORF">L211DRAFT_791976</name>
</gene>
<dbReference type="OrthoDB" id="5554151at2759"/>
<protein>
    <recommendedName>
        <fullName evidence="5">SUN-domain-containing protein</fullName>
    </recommendedName>
</protein>
<feature type="signal peptide" evidence="2">
    <location>
        <begin position="1"/>
        <end position="22"/>
    </location>
</feature>
<dbReference type="Pfam" id="PF03856">
    <property type="entry name" value="SUN"/>
    <property type="match status" value="1"/>
</dbReference>
<keyword evidence="2" id="KW-0732">Signal</keyword>
<dbReference type="InterPro" id="IPR053088">
    <property type="entry name" value="Beta-glucosidase/SUN-like"/>
</dbReference>
<evidence type="ECO:0000256" key="1">
    <source>
        <dbReference type="ARBA" id="ARBA00010579"/>
    </source>
</evidence>
<dbReference type="Proteomes" id="UP000267821">
    <property type="component" value="Unassembled WGS sequence"/>
</dbReference>
<sequence>MRLTTVSKVASAFLALTQLASAGHHGHASIARRHMHHKKSNLVKRGECQFPTDKGLVSVTPDAQNAGWAMSPDQPCKPGMYCPYACPPGQLMAQWDPKATSYSYPGSMNGGLYCNDDGEIEIPFPDKPMCYDGTGTYKVKNLSGASVAICQTVLPGNEAMLIPTVVGSSATLAVPDTSYWCKTAAHYYINPPGVSAADGCIWGSKEKPHGNWTPYVAGANELDNGETFVKIGWNPIYIEPDVPFRTERPDYGIRIECDGDCGGLPCAIDPAIHDVNEVSQMNGAGAGGANFCVVSVAKGSTANLVIFKVGGGSGD</sequence>
<dbReference type="AlphaFoldDB" id="A0A3N4LCI8"/>
<reference evidence="3 4" key="1">
    <citation type="journal article" date="2018" name="Nat. Ecol. Evol.">
        <title>Pezizomycetes genomes reveal the molecular basis of ectomycorrhizal truffle lifestyle.</title>
        <authorList>
            <person name="Murat C."/>
            <person name="Payen T."/>
            <person name="Noel B."/>
            <person name="Kuo A."/>
            <person name="Morin E."/>
            <person name="Chen J."/>
            <person name="Kohler A."/>
            <person name="Krizsan K."/>
            <person name="Balestrini R."/>
            <person name="Da Silva C."/>
            <person name="Montanini B."/>
            <person name="Hainaut M."/>
            <person name="Levati E."/>
            <person name="Barry K.W."/>
            <person name="Belfiori B."/>
            <person name="Cichocki N."/>
            <person name="Clum A."/>
            <person name="Dockter R.B."/>
            <person name="Fauchery L."/>
            <person name="Guy J."/>
            <person name="Iotti M."/>
            <person name="Le Tacon F."/>
            <person name="Lindquist E.A."/>
            <person name="Lipzen A."/>
            <person name="Malagnac F."/>
            <person name="Mello A."/>
            <person name="Molinier V."/>
            <person name="Miyauchi S."/>
            <person name="Poulain J."/>
            <person name="Riccioni C."/>
            <person name="Rubini A."/>
            <person name="Sitrit Y."/>
            <person name="Splivallo R."/>
            <person name="Traeger S."/>
            <person name="Wang M."/>
            <person name="Zifcakova L."/>
            <person name="Wipf D."/>
            <person name="Zambonelli A."/>
            <person name="Paolocci F."/>
            <person name="Nowrousian M."/>
            <person name="Ottonello S."/>
            <person name="Baldrian P."/>
            <person name="Spatafora J.W."/>
            <person name="Henrissat B."/>
            <person name="Nagy L.G."/>
            <person name="Aury J.M."/>
            <person name="Wincker P."/>
            <person name="Grigoriev I.V."/>
            <person name="Bonfante P."/>
            <person name="Martin F.M."/>
        </authorList>
    </citation>
    <scope>NUCLEOTIDE SEQUENCE [LARGE SCALE GENOMIC DNA]</scope>
    <source>
        <strain evidence="3 4">ATCC MYA-4762</strain>
    </source>
</reference>
<evidence type="ECO:0000313" key="3">
    <source>
        <dbReference type="EMBL" id="RPB20587.1"/>
    </source>
</evidence>
<accession>A0A3N4LCI8</accession>